<dbReference type="OMA" id="GHSNFDR"/>
<dbReference type="InterPro" id="IPR018842">
    <property type="entry name" value="YkuI_C"/>
</dbReference>
<dbReference type="SUPFAM" id="SSF103190">
    <property type="entry name" value="Sensory domain-like"/>
    <property type="match status" value="1"/>
</dbReference>
<dbReference type="Gene3D" id="3.30.450.20">
    <property type="entry name" value="PAS domain"/>
    <property type="match status" value="1"/>
</dbReference>
<proteinExistence type="predicted"/>
<organism evidence="3 4">
    <name type="scientific">Bacillus licheniformis</name>
    <dbReference type="NCBI Taxonomy" id="1402"/>
    <lineage>
        <taxon>Bacteria</taxon>
        <taxon>Bacillati</taxon>
        <taxon>Bacillota</taxon>
        <taxon>Bacilli</taxon>
        <taxon>Bacillales</taxon>
        <taxon>Bacillaceae</taxon>
        <taxon>Bacillus</taxon>
    </lineage>
</organism>
<dbReference type="EMBL" id="CP065647">
    <property type="protein sequence ID" value="QPR71803.1"/>
    <property type="molecule type" value="Genomic_DNA"/>
</dbReference>
<dbReference type="EMBL" id="NILC01000030">
    <property type="protein sequence ID" value="TWL22143.1"/>
    <property type="molecule type" value="Genomic_DNA"/>
</dbReference>
<gene>
    <name evidence="3" type="ORF">CHCC16736_0606</name>
    <name evidence="2" type="ORF">I6G80_18540</name>
</gene>
<dbReference type="PROSITE" id="PS50883">
    <property type="entry name" value="EAL"/>
    <property type="match status" value="1"/>
</dbReference>
<dbReference type="InterPro" id="IPR001633">
    <property type="entry name" value="EAL_dom"/>
</dbReference>
<dbReference type="GeneID" id="92861784"/>
<dbReference type="CDD" id="cd01948">
    <property type="entry name" value="EAL"/>
    <property type="match status" value="1"/>
</dbReference>
<dbReference type="Gene3D" id="3.20.20.450">
    <property type="entry name" value="EAL domain"/>
    <property type="match status" value="1"/>
</dbReference>
<dbReference type="AlphaFoldDB" id="A0A1Y0YMV8"/>
<feature type="domain" description="EAL" evidence="1">
    <location>
        <begin position="1"/>
        <end position="250"/>
    </location>
</feature>
<dbReference type="SUPFAM" id="SSF141868">
    <property type="entry name" value="EAL domain-like"/>
    <property type="match status" value="1"/>
</dbReference>
<dbReference type="InterPro" id="IPR050706">
    <property type="entry name" value="Cyclic-di-GMP_PDE-like"/>
</dbReference>
<reference evidence="2 5" key="2">
    <citation type="submission" date="2020-12" db="EMBL/GenBank/DDBJ databases">
        <title>FDA dAtabase for Regulatory Grade micrObial Sequences (FDA-ARGOS): Supporting development and validation of Infectious Disease Dx tests.</title>
        <authorList>
            <person name="Nelson B."/>
            <person name="Plummer A."/>
            <person name="Tallon L."/>
            <person name="Sadzewicz L."/>
            <person name="Zhao X."/>
            <person name="Boylan J."/>
            <person name="Ott S."/>
            <person name="Bowen H."/>
            <person name="Vavikolanu K."/>
            <person name="Mehta A."/>
            <person name="Aluvathingal J."/>
            <person name="Nadendla S."/>
            <person name="Myers T."/>
            <person name="Yan Y."/>
            <person name="Sichtig H."/>
        </authorList>
    </citation>
    <scope>NUCLEOTIDE SEQUENCE [LARGE SCALE GENOMIC DNA]</scope>
    <source>
        <strain evidence="2 5">FDAARGOS_923</strain>
    </source>
</reference>
<reference evidence="3 4" key="1">
    <citation type="submission" date="2019-06" db="EMBL/GenBank/DDBJ databases">
        <title>Genome sequence analysis of &gt;100 Bacillus licheniformis strains suggests intrinsic resistance to this species.</title>
        <authorList>
            <person name="Wels M."/>
            <person name="Siezen R.J."/>
            <person name="Johansen E."/>
            <person name="Stuer-Lauridsen B."/>
            <person name="Bjerre K."/>
            <person name="Nielsen B.K.K."/>
        </authorList>
    </citation>
    <scope>NUCLEOTIDE SEQUENCE [LARGE SCALE GENOMIC DNA]</scope>
    <source>
        <strain evidence="3 4">BAC-16736</strain>
    </source>
</reference>
<evidence type="ECO:0000313" key="5">
    <source>
        <dbReference type="Proteomes" id="UP000595038"/>
    </source>
</evidence>
<evidence type="ECO:0000313" key="4">
    <source>
        <dbReference type="Proteomes" id="UP000435910"/>
    </source>
</evidence>
<name>A0A1Y0YMV8_BACLI</name>
<dbReference type="InterPro" id="IPR035919">
    <property type="entry name" value="EAL_sf"/>
</dbReference>
<dbReference type="SMART" id="SM00052">
    <property type="entry name" value="EAL"/>
    <property type="match status" value="1"/>
</dbReference>
<dbReference type="Pfam" id="PF10388">
    <property type="entry name" value="YkuI_C"/>
    <property type="match status" value="1"/>
</dbReference>
<dbReference type="RefSeq" id="WP_003181297.1">
    <property type="nucleotide sequence ID" value="NZ_BEXU01000022.1"/>
</dbReference>
<evidence type="ECO:0000313" key="3">
    <source>
        <dbReference type="EMBL" id="TWL22143.1"/>
    </source>
</evidence>
<dbReference type="Pfam" id="PF00563">
    <property type="entry name" value="EAL"/>
    <property type="match status" value="1"/>
</dbReference>
<dbReference type="Proteomes" id="UP000595038">
    <property type="component" value="Chromosome"/>
</dbReference>
<dbReference type="Proteomes" id="UP000435910">
    <property type="component" value="Unassembled WGS sequence"/>
</dbReference>
<accession>A0A1Y0YMV8</accession>
<dbReference type="Gene3D" id="1.20.5.170">
    <property type="match status" value="1"/>
</dbReference>
<evidence type="ECO:0000259" key="1">
    <source>
        <dbReference type="PROSITE" id="PS50883"/>
    </source>
</evidence>
<dbReference type="GO" id="GO:0071111">
    <property type="term" value="F:cyclic-guanylate-specific phosphodiesterase activity"/>
    <property type="evidence" value="ECO:0007669"/>
    <property type="project" value="InterPro"/>
</dbReference>
<dbReference type="InterPro" id="IPR029151">
    <property type="entry name" value="Sensor-like_sf"/>
</dbReference>
<dbReference type="PANTHER" id="PTHR33121">
    <property type="entry name" value="CYCLIC DI-GMP PHOSPHODIESTERASE PDEF"/>
    <property type="match status" value="1"/>
</dbReference>
<dbReference type="PANTHER" id="PTHR33121:SF82">
    <property type="entry name" value="SIGNAL TRANSDUCTION PROTEIN CONTAINING A EAL DOMAIN"/>
    <property type="match status" value="1"/>
</dbReference>
<sequence>MLDPLDILTNIEDVIPYYQPIFSAEEQKVIGYEVLGRIKVETEVKSLGPFFSDPTIPEEYKKEVDLKVIRQALDHFLDSGRDLLIFVNQDANVLMMDHGESFLDLLMEYQDKGLELSRFVIEITEQKFEGDIEQLHHLLTYYRTYGIKVAVDNIGKESSNLDRIALLSPDLLKIDLQPLKLSSPSPSYEYVLYSISLLARKIGAALLYEDIEASFQLQYAWRNGGRYFQGQYLELPKDKFIERDVLKDRLQAEFHQFITHEKKKLTILYDHSEQFYKRVHQLVTSLKKTAQSDDEFLFNLGKELTDCSFRIYMCDEDGIQLTKNVFKHDGAWIFQPEYIGKNWSWRPYFLENIMRMRTMRKGFFSDLYSDIETGEMIRTFSYPMDEELYLFIDLSYSYLYEQDGLI</sequence>
<protein>
    <submittedName>
        <fullName evidence="2">EAL domain-containing protein</fullName>
    </submittedName>
    <submittedName>
        <fullName evidence="3">Putative EAL-domain containing protein YkuI</fullName>
    </submittedName>
</protein>
<evidence type="ECO:0000313" key="2">
    <source>
        <dbReference type="EMBL" id="QPR71803.1"/>
    </source>
</evidence>